<comment type="caution">
    <text evidence="1">The sequence shown here is derived from an EMBL/GenBank/DDBJ whole genome shotgun (WGS) entry which is preliminary data.</text>
</comment>
<organism evidence="1 2">
    <name type="scientific">Hibiscus sabdariffa</name>
    <name type="common">roselle</name>
    <dbReference type="NCBI Taxonomy" id="183260"/>
    <lineage>
        <taxon>Eukaryota</taxon>
        <taxon>Viridiplantae</taxon>
        <taxon>Streptophyta</taxon>
        <taxon>Embryophyta</taxon>
        <taxon>Tracheophyta</taxon>
        <taxon>Spermatophyta</taxon>
        <taxon>Magnoliopsida</taxon>
        <taxon>eudicotyledons</taxon>
        <taxon>Gunneridae</taxon>
        <taxon>Pentapetalae</taxon>
        <taxon>rosids</taxon>
        <taxon>malvids</taxon>
        <taxon>Malvales</taxon>
        <taxon>Malvaceae</taxon>
        <taxon>Malvoideae</taxon>
        <taxon>Hibiscus</taxon>
    </lineage>
</organism>
<gene>
    <name evidence="1" type="ORF">V6N12_066879</name>
</gene>
<dbReference type="Proteomes" id="UP001472677">
    <property type="component" value="Unassembled WGS sequence"/>
</dbReference>
<reference evidence="1 2" key="1">
    <citation type="journal article" date="2024" name="G3 (Bethesda)">
        <title>Genome assembly of Hibiscus sabdariffa L. provides insights into metabolisms of medicinal natural products.</title>
        <authorList>
            <person name="Kim T."/>
        </authorList>
    </citation>
    <scope>NUCLEOTIDE SEQUENCE [LARGE SCALE GENOMIC DNA]</scope>
    <source>
        <strain evidence="1">TK-2024</strain>
        <tissue evidence="1">Old leaves</tissue>
    </source>
</reference>
<accession>A0ABR2CB11</accession>
<dbReference type="EMBL" id="JBBPBM010000061">
    <property type="protein sequence ID" value="KAK8516044.1"/>
    <property type="molecule type" value="Genomic_DNA"/>
</dbReference>
<protein>
    <submittedName>
        <fullName evidence="1">Uncharacterized protein</fullName>
    </submittedName>
</protein>
<evidence type="ECO:0000313" key="2">
    <source>
        <dbReference type="Proteomes" id="UP001472677"/>
    </source>
</evidence>
<sequence>MPPDSKGLGDDFYENFDKTPKFVSPLKPQSPRVLGPIAMKDAFSGDEIESNQVLVGTILSIAKKTQVDVSCKEEFNGVKDIKDENFSEKTTLGSCKSEASESPVKEEFDENLIGKRKSVKCVVKTEHLDGLVKGIHGWNHWI</sequence>
<proteinExistence type="predicted"/>
<keyword evidence="2" id="KW-1185">Reference proteome</keyword>
<evidence type="ECO:0000313" key="1">
    <source>
        <dbReference type="EMBL" id="KAK8516044.1"/>
    </source>
</evidence>
<name>A0ABR2CB11_9ROSI</name>